<name>A0A2U1NCI6_ARTAN</name>
<evidence type="ECO:0000256" key="1">
    <source>
        <dbReference type="ARBA" id="ARBA00004613"/>
    </source>
</evidence>
<keyword evidence="8" id="KW-1185">Reference proteome</keyword>
<evidence type="ECO:0000256" key="3">
    <source>
        <dbReference type="ARBA" id="ARBA00022471"/>
    </source>
</evidence>
<proteinExistence type="inferred from homology"/>
<dbReference type="PANTHER" id="PTHR31232:SF149">
    <property type="entry name" value="S-PROTEIN HOMOLOG"/>
    <property type="match status" value="1"/>
</dbReference>
<keyword evidence="3 6" id="KW-0713">Self-incompatibility</keyword>
<dbReference type="EMBL" id="PKPP01003120">
    <property type="protein sequence ID" value="PWA71191.1"/>
    <property type="molecule type" value="Genomic_DNA"/>
</dbReference>
<comment type="similarity">
    <text evidence="2 6">Belongs to the plant self-incompatibility (S1) protein family.</text>
</comment>
<accession>A0A2U1NCI6</accession>
<dbReference type="Proteomes" id="UP000245207">
    <property type="component" value="Unassembled WGS sequence"/>
</dbReference>
<sequence>MKRLFFIVFILLVLSCFNSSNACSIFVTEFTVYIKSTIVGEDVTLRCQSKDDDFGYHVLNSSKVDYDWSFCQNFWGSTLYFCHFWRPNYEQVFDVFNNTIVKHCIQGTFDDNICSYEVRDDGFYLFKQDNYVWVKWFDWKQASSTELPKEYTLSP</sequence>
<keyword evidence="4 6" id="KW-0964">Secreted</keyword>
<evidence type="ECO:0000313" key="7">
    <source>
        <dbReference type="EMBL" id="PWA71191.1"/>
    </source>
</evidence>
<dbReference type="OrthoDB" id="1727555at2759"/>
<dbReference type="Pfam" id="PF05938">
    <property type="entry name" value="Self-incomp_S1"/>
    <property type="match status" value="1"/>
</dbReference>
<evidence type="ECO:0000313" key="8">
    <source>
        <dbReference type="Proteomes" id="UP000245207"/>
    </source>
</evidence>
<comment type="caution">
    <text evidence="7">The sequence shown here is derived from an EMBL/GenBank/DDBJ whole genome shotgun (WGS) entry which is preliminary data.</text>
</comment>
<feature type="signal peptide" evidence="6">
    <location>
        <begin position="1"/>
        <end position="22"/>
    </location>
</feature>
<dbReference type="GO" id="GO:0005576">
    <property type="term" value="C:extracellular region"/>
    <property type="evidence" value="ECO:0007669"/>
    <property type="project" value="UniProtKB-SubCell"/>
</dbReference>
<dbReference type="GO" id="GO:0060320">
    <property type="term" value="P:rejection of self pollen"/>
    <property type="evidence" value="ECO:0007669"/>
    <property type="project" value="UniProtKB-KW"/>
</dbReference>
<protein>
    <recommendedName>
        <fullName evidence="6">S-protein homolog</fullName>
    </recommendedName>
</protein>
<evidence type="ECO:0000256" key="2">
    <source>
        <dbReference type="ARBA" id="ARBA00005581"/>
    </source>
</evidence>
<evidence type="ECO:0000256" key="4">
    <source>
        <dbReference type="ARBA" id="ARBA00022525"/>
    </source>
</evidence>
<comment type="subcellular location">
    <subcellularLocation>
        <location evidence="1 6">Secreted</location>
    </subcellularLocation>
</comment>
<organism evidence="7 8">
    <name type="scientific">Artemisia annua</name>
    <name type="common">Sweet wormwood</name>
    <dbReference type="NCBI Taxonomy" id="35608"/>
    <lineage>
        <taxon>Eukaryota</taxon>
        <taxon>Viridiplantae</taxon>
        <taxon>Streptophyta</taxon>
        <taxon>Embryophyta</taxon>
        <taxon>Tracheophyta</taxon>
        <taxon>Spermatophyta</taxon>
        <taxon>Magnoliopsida</taxon>
        <taxon>eudicotyledons</taxon>
        <taxon>Gunneridae</taxon>
        <taxon>Pentapetalae</taxon>
        <taxon>asterids</taxon>
        <taxon>campanulids</taxon>
        <taxon>Asterales</taxon>
        <taxon>Asteraceae</taxon>
        <taxon>Asteroideae</taxon>
        <taxon>Anthemideae</taxon>
        <taxon>Artemisiinae</taxon>
        <taxon>Artemisia</taxon>
    </lineage>
</organism>
<dbReference type="InterPro" id="IPR010264">
    <property type="entry name" value="Self-incomp_S1"/>
</dbReference>
<dbReference type="PANTHER" id="PTHR31232">
    <property type="match status" value="1"/>
</dbReference>
<dbReference type="PROSITE" id="PS51257">
    <property type="entry name" value="PROKAR_LIPOPROTEIN"/>
    <property type="match status" value="1"/>
</dbReference>
<dbReference type="AlphaFoldDB" id="A0A2U1NCI6"/>
<keyword evidence="5 6" id="KW-0732">Signal</keyword>
<feature type="chain" id="PRO_5025095513" description="S-protein homolog" evidence="6">
    <location>
        <begin position="23"/>
        <end position="155"/>
    </location>
</feature>
<evidence type="ECO:0000256" key="5">
    <source>
        <dbReference type="ARBA" id="ARBA00022729"/>
    </source>
</evidence>
<gene>
    <name evidence="7" type="ORF">CTI12_AA159570</name>
</gene>
<reference evidence="7 8" key="1">
    <citation type="journal article" date="2018" name="Mol. Plant">
        <title>The genome of Artemisia annua provides insight into the evolution of Asteraceae family and artemisinin biosynthesis.</title>
        <authorList>
            <person name="Shen Q."/>
            <person name="Zhang L."/>
            <person name="Liao Z."/>
            <person name="Wang S."/>
            <person name="Yan T."/>
            <person name="Shi P."/>
            <person name="Liu M."/>
            <person name="Fu X."/>
            <person name="Pan Q."/>
            <person name="Wang Y."/>
            <person name="Lv Z."/>
            <person name="Lu X."/>
            <person name="Zhang F."/>
            <person name="Jiang W."/>
            <person name="Ma Y."/>
            <person name="Chen M."/>
            <person name="Hao X."/>
            <person name="Li L."/>
            <person name="Tang Y."/>
            <person name="Lv G."/>
            <person name="Zhou Y."/>
            <person name="Sun X."/>
            <person name="Brodelius P.E."/>
            <person name="Rose J.K.C."/>
            <person name="Tang K."/>
        </authorList>
    </citation>
    <scope>NUCLEOTIDE SEQUENCE [LARGE SCALE GENOMIC DNA]</scope>
    <source>
        <strain evidence="8">cv. Huhao1</strain>
        <tissue evidence="7">Leaf</tissue>
    </source>
</reference>
<evidence type="ECO:0000256" key="6">
    <source>
        <dbReference type="RuleBase" id="RU367044"/>
    </source>
</evidence>